<evidence type="ECO:0000256" key="3">
    <source>
        <dbReference type="ARBA" id="ARBA00022729"/>
    </source>
</evidence>
<dbReference type="PANTHER" id="PTHR46847">
    <property type="entry name" value="D-ALLOSE-BINDING PERIPLASMIC PROTEIN-RELATED"/>
    <property type="match status" value="1"/>
</dbReference>
<dbReference type="AlphaFoldDB" id="A0A4Q2RUU1"/>
<feature type="signal peptide" evidence="4">
    <location>
        <begin position="1"/>
        <end position="22"/>
    </location>
</feature>
<protein>
    <submittedName>
        <fullName evidence="6">Sugar ABC transporter substrate-binding protein</fullName>
    </submittedName>
</protein>
<dbReference type="Pfam" id="PF13407">
    <property type="entry name" value="Peripla_BP_4"/>
    <property type="match status" value="1"/>
</dbReference>
<evidence type="ECO:0000259" key="5">
    <source>
        <dbReference type="Pfam" id="PF13407"/>
    </source>
</evidence>
<dbReference type="GO" id="GO:0030313">
    <property type="term" value="C:cell envelope"/>
    <property type="evidence" value="ECO:0007669"/>
    <property type="project" value="UniProtKB-SubCell"/>
</dbReference>
<evidence type="ECO:0000256" key="2">
    <source>
        <dbReference type="ARBA" id="ARBA00007639"/>
    </source>
</evidence>
<gene>
    <name evidence="6" type="ORF">EUA93_00195</name>
</gene>
<comment type="caution">
    <text evidence="6">The sequence shown here is derived from an EMBL/GenBank/DDBJ whole genome shotgun (WGS) entry which is preliminary data.</text>
</comment>
<dbReference type="InterPro" id="IPR025997">
    <property type="entry name" value="SBP_2_dom"/>
</dbReference>
<comment type="similarity">
    <text evidence="2">Belongs to the bacterial solute-binding protein 2 family.</text>
</comment>
<evidence type="ECO:0000256" key="4">
    <source>
        <dbReference type="SAM" id="SignalP"/>
    </source>
</evidence>
<accession>A0A4Q2RUU1</accession>
<dbReference type="Proteomes" id="UP000294071">
    <property type="component" value="Unassembled WGS sequence"/>
</dbReference>
<keyword evidence="7" id="KW-1185">Reference proteome</keyword>
<evidence type="ECO:0000256" key="1">
    <source>
        <dbReference type="ARBA" id="ARBA00004196"/>
    </source>
</evidence>
<dbReference type="Gene3D" id="3.40.50.2300">
    <property type="match status" value="2"/>
</dbReference>
<keyword evidence="3 4" id="KW-0732">Signal</keyword>
<dbReference type="PROSITE" id="PS51257">
    <property type="entry name" value="PROKAR_LIPOPROTEIN"/>
    <property type="match status" value="1"/>
</dbReference>
<dbReference type="GO" id="GO:0030246">
    <property type="term" value="F:carbohydrate binding"/>
    <property type="evidence" value="ECO:0007669"/>
    <property type="project" value="UniProtKB-ARBA"/>
</dbReference>
<feature type="domain" description="Periplasmic binding protein" evidence="5">
    <location>
        <begin position="56"/>
        <end position="311"/>
    </location>
</feature>
<dbReference type="InterPro" id="IPR028082">
    <property type="entry name" value="Peripla_BP_I"/>
</dbReference>
<evidence type="ECO:0000313" key="7">
    <source>
        <dbReference type="Proteomes" id="UP000294071"/>
    </source>
</evidence>
<dbReference type="OrthoDB" id="9813037at2"/>
<feature type="chain" id="PRO_5039464474" evidence="4">
    <location>
        <begin position="23"/>
        <end position="363"/>
    </location>
</feature>
<comment type="subcellular location">
    <subcellularLocation>
        <location evidence="1">Cell envelope</location>
    </subcellularLocation>
</comment>
<reference evidence="6 7" key="1">
    <citation type="submission" date="2019-01" db="EMBL/GenBank/DDBJ databases">
        <title>Novel species of Nocardioides.</title>
        <authorList>
            <person name="Liu Q."/>
            <person name="Xin Y.-H."/>
        </authorList>
    </citation>
    <scope>NUCLEOTIDE SEQUENCE [LARGE SCALE GENOMIC DNA]</scope>
    <source>
        <strain evidence="6 7">CGMCC 4.6882</strain>
    </source>
</reference>
<dbReference type="SUPFAM" id="SSF53822">
    <property type="entry name" value="Periplasmic binding protein-like I"/>
    <property type="match status" value="1"/>
</dbReference>
<dbReference type="PANTHER" id="PTHR46847:SF1">
    <property type="entry name" value="D-ALLOSE-BINDING PERIPLASMIC PROTEIN-RELATED"/>
    <property type="match status" value="1"/>
</dbReference>
<evidence type="ECO:0000313" key="6">
    <source>
        <dbReference type="EMBL" id="RYB92910.1"/>
    </source>
</evidence>
<organism evidence="6 7">
    <name type="scientific">Nocardioides oleivorans</name>
    <dbReference type="NCBI Taxonomy" id="273676"/>
    <lineage>
        <taxon>Bacteria</taxon>
        <taxon>Bacillati</taxon>
        <taxon>Actinomycetota</taxon>
        <taxon>Actinomycetes</taxon>
        <taxon>Propionibacteriales</taxon>
        <taxon>Nocardioidaceae</taxon>
        <taxon>Nocardioides</taxon>
    </lineage>
</organism>
<dbReference type="EMBL" id="SDWT01000001">
    <property type="protein sequence ID" value="RYB92910.1"/>
    <property type="molecule type" value="Genomic_DNA"/>
</dbReference>
<name>A0A4Q2RUU1_9ACTN</name>
<dbReference type="RefSeq" id="WP_129397821.1">
    <property type="nucleotide sequence ID" value="NZ_SDWT01000001.1"/>
</dbReference>
<sequence>MKFTSRPTAVVLGLTLAAAALAGCSEEASGGGGTDGGSEASACAPEDVTLVGQVRNESNPYEASWLDGGDAFAEQMGLEQQRLTYDGDSTKQQEQITQLLAGNTDCLVMNILPNGDSDTLPIVEGAQEAGAFLVTQWNKPSDVNVEDYSQWLSHITYDGVDSGQQIGDALAEAIGGSGGIIALQGILDTGAAKDRFAGLEASLEANPEVELLDQQTANFSRDEALAVTKTLLTKHGDKVKGIWAANDDMALGALAALEQAGRTDVAVVGIDAVPDALTAIEDGTMTATVSSDGPWQGGIGLAIGYCVATGELSVDDIAAEDRAWFAEQFLITADNVADFSAPAVDEADFACDNVFSRSQGAIS</sequence>
<proteinExistence type="inferred from homology"/>